<feature type="domain" description="BRCT" evidence="1">
    <location>
        <begin position="208"/>
        <end position="301"/>
    </location>
</feature>
<comment type="caution">
    <text evidence="2">The sequence shown here is derived from an EMBL/GenBank/DDBJ whole genome shotgun (WGS) entry which is preliminary data.</text>
</comment>
<dbReference type="Gene3D" id="3.30.420.10">
    <property type="entry name" value="Ribonuclease H-like superfamily/Ribonuclease H"/>
    <property type="match status" value="1"/>
</dbReference>
<dbReference type="Pfam" id="PF00929">
    <property type="entry name" value="RNase_T"/>
    <property type="match status" value="1"/>
</dbReference>
<proteinExistence type="predicted"/>
<dbReference type="Proteomes" id="UP000295515">
    <property type="component" value="Unassembled WGS sequence"/>
</dbReference>
<reference evidence="2 3" key="1">
    <citation type="submission" date="2019-03" db="EMBL/GenBank/DDBJ databases">
        <title>Genomic Encyclopedia of Type Strains, Phase IV (KMG-IV): sequencing the most valuable type-strain genomes for metagenomic binning, comparative biology and taxonomic classification.</title>
        <authorList>
            <person name="Goeker M."/>
        </authorList>
    </citation>
    <scope>NUCLEOTIDE SEQUENCE [LARGE SCALE GENOMIC DNA]</scope>
    <source>
        <strain evidence="2 3">DSM 29487</strain>
    </source>
</reference>
<dbReference type="PROSITE" id="PS50172">
    <property type="entry name" value="BRCT"/>
    <property type="match status" value="1"/>
</dbReference>
<dbReference type="InterPro" id="IPR001357">
    <property type="entry name" value="BRCT_dom"/>
</dbReference>
<dbReference type="CDD" id="cd17748">
    <property type="entry name" value="BRCT_DNA_ligase_like"/>
    <property type="match status" value="1"/>
</dbReference>
<dbReference type="GO" id="GO:0003676">
    <property type="term" value="F:nucleic acid binding"/>
    <property type="evidence" value="ECO:0007669"/>
    <property type="project" value="InterPro"/>
</dbReference>
<keyword evidence="3" id="KW-1185">Reference proteome</keyword>
<protein>
    <submittedName>
        <fullName evidence="2">DNA polymerase-3 subunit epsilon</fullName>
    </submittedName>
</protein>
<dbReference type="SUPFAM" id="SSF53098">
    <property type="entry name" value="Ribonuclease H-like"/>
    <property type="match status" value="1"/>
</dbReference>
<dbReference type="PANTHER" id="PTHR30231:SF42">
    <property type="entry name" value="EXONUCLEASE"/>
    <property type="match status" value="1"/>
</dbReference>
<dbReference type="GeneID" id="98914558"/>
<dbReference type="InterPro" id="IPR012337">
    <property type="entry name" value="RNaseH-like_sf"/>
</dbReference>
<name>A0A4R3Z591_9FIRM</name>
<dbReference type="AlphaFoldDB" id="A0A4R3Z591"/>
<dbReference type="PANTHER" id="PTHR30231">
    <property type="entry name" value="DNA POLYMERASE III SUBUNIT EPSILON"/>
    <property type="match status" value="1"/>
</dbReference>
<organism evidence="2 3">
    <name type="scientific">Longibaculum muris</name>
    <dbReference type="NCBI Taxonomy" id="1796628"/>
    <lineage>
        <taxon>Bacteria</taxon>
        <taxon>Bacillati</taxon>
        <taxon>Bacillota</taxon>
        <taxon>Erysipelotrichia</taxon>
        <taxon>Erysipelotrichales</taxon>
        <taxon>Coprobacillaceae</taxon>
        <taxon>Longibaculum</taxon>
    </lineage>
</organism>
<dbReference type="Pfam" id="PF00533">
    <property type="entry name" value="BRCT"/>
    <property type="match status" value="1"/>
</dbReference>
<dbReference type="Gene3D" id="3.40.50.10190">
    <property type="entry name" value="BRCT domain"/>
    <property type="match status" value="1"/>
</dbReference>
<dbReference type="InterPro" id="IPR013520">
    <property type="entry name" value="Ribonucl_H"/>
</dbReference>
<sequence>MKERITVFDIEVLNQDPASICAIGIVELIDGEITSTYYSLIKPKNLSYDAYRYKVHQIKPKSLYKEKTFSEVWQEIHHYFEESIVVSHDIQGDMMNLRAAFKQNRIPYPHLYMSCTNVLAHLVYPHLHKYNVKELSLMIGFNFQAHQALDDAKACAQILIEMLKHEDCSTITALHQKFRLEFGEMKENYYRNIISAEVAPQLLEMNERTDSLLYHQSVCFTGKLSMPKEILEEKTKQMSGLPSHQVSTQTNYLVIGKEGYHKVRFGKENKKVKKALQLMKQGQDLKIIHENEYLKLLETKR</sequence>
<evidence type="ECO:0000313" key="2">
    <source>
        <dbReference type="EMBL" id="TCW01618.1"/>
    </source>
</evidence>
<evidence type="ECO:0000259" key="1">
    <source>
        <dbReference type="PROSITE" id="PS50172"/>
    </source>
</evidence>
<dbReference type="SUPFAM" id="SSF52113">
    <property type="entry name" value="BRCT domain"/>
    <property type="match status" value="1"/>
</dbReference>
<dbReference type="GO" id="GO:0005829">
    <property type="term" value="C:cytosol"/>
    <property type="evidence" value="ECO:0007669"/>
    <property type="project" value="TreeGrafter"/>
</dbReference>
<dbReference type="RefSeq" id="WP_066448916.1">
    <property type="nucleotide sequence ID" value="NZ_JANKBF010000001.1"/>
</dbReference>
<dbReference type="EMBL" id="SMCQ01000003">
    <property type="protein sequence ID" value="TCW01618.1"/>
    <property type="molecule type" value="Genomic_DNA"/>
</dbReference>
<dbReference type="SMART" id="SM00479">
    <property type="entry name" value="EXOIII"/>
    <property type="match status" value="1"/>
</dbReference>
<accession>A0A4R3Z591</accession>
<dbReference type="InterPro" id="IPR036397">
    <property type="entry name" value="RNaseH_sf"/>
</dbReference>
<dbReference type="GO" id="GO:0008408">
    <property type="term" value="F:3'-5' exonuclease activity"/>
    <property type="evidence" value="ECO:0007669"/>
    <property type="project" value="TreeGrafter"/>
</dbReference>
<gene>
    <name evidence="2" type="ORF">EDD60_10373</name>
</gene>
<evidence type="ECO:0000313" key="3">
    <source>
        <dbReference type="Proteomes" id="UP000295515"/>
    </source>
</evidence>
<dbReference type="InterPro" id="IPR036420">
    <property type="entry name" value="BRCT_dom_sf"/>
</dbReference>